<accession>A0A5C4LMS9</accession>
<protein>
    <submittedName>
        <fullName evidence="2">Cellulose biosynthesis protein BcsS</fullName>
    </submittedName>
</protein>
<dbReference type="Pfam" id="PF17036">
    <property type="entry name" value="CBP_BcsS"/>
    <property type="match status" value="1"/>
</dbReference>
<feature type="chain" id="PRO_5023108256" evidence="1">
    <location>
        <begin position="41"/>
        <end position="256"/>
    </location>
</feature>
<evidence type="ECO:0000256" key="1">
    <source>
        <dbReference type="SAM" id="SignalP"/>
    </source>
</evidence>
<dbReference type="RefSeq" id="WP_139033531.1">
    <property type="nucleotide sequence ID" value="NZ_VDDA01000001.1"/>
</dbReference>
<reference evidence="2 3" key="1">
    <citation type="submission" date="2019-06" db="EMBL/GenBank/DDBJ databases">
        <title>Genome of Methylobacterium sp. 17Sr1-39.</title>
        <authorList>
            <person name="Seo T."/>
        </authorList>
    </citation>
    <scope>NUCLEOTIDE SEQUENCE [LARGE SCALE GENOMIC DNA]</scope>
    <source>
        <strain evidence="2 3">17Sr1-39</strain>
    </source>
</reference>
<proteinExistence type="predicted"/>
<feature type="signal peptide" evidence="1">
    <location>
        <begin position="1"/>
        <end position="40"/>
    </location>
</feature>
<evidence type="ECO:0000313" key="3">
    <source>
        <dbReference type="Proteomes" id="UP000305267"/>
    </source>
</evidence>
<name>A0A5C4LMS9_9HYPH</name>
<dbReference type="Proteomes" id="UP000305267">
    <property type="component" value="Unassembled WGS sequence"/>
</dbReference>
<dbReference type="AlphaFoldDB" id="A0A5C4LMS9"/>
<comment type="caution">
    <text evidence="2">The sequence shown here is derived from an EMBL/GenBank/DDBJ whole genome shotgun (WGS) entry which is preliminary data.</text>
</comment>
<sequence>MHRTLARAAFRRGPLPCVQRALVPAAFVAAAAGLGRPALAADWYTGAEPAGARDAWIVSVDTAATVSSQGSQFAGATATAAPAGTLQTSGLRLRADTLIGSYRTGTGLGQQAEAAAMIGYGWVWPEAVLSAFVGLNVRRNEMPGLEASVRNAGGLKAALDVYARPTDGTMVHATGTYASTFNAYYGRVRGGVAVMGGFLGPEVAVLGDDYYRQWRVGAHWSAFQFGALQVGIAAGYLHDQTRKGGLYTTVDMRAGF</sequence>
<organism evidence="2 3">
    <name type="scientific">Methylobacterium terricola</name>
    <dbReference type="NCBI Taxonomy" id="2583531"/>
    <lineage>
        <taxon>Bacteria</taxon>
        <taxon>Pseudomonadati</taxon>
        <taxon>Pseudomonadota</taxon>
        <taxon>Alphaproteobacteria</taxon>
        <taxon>Hyphomicrobiales</taxon>
        <taxon>Methylobacteriaceae</taxon>
        <taxon>Methylobacterium</taxon>
    </lineage>
</organism>
<evidence type="ECO:0000313" key="2">
    <source>
        <dbReference type="EMBL" id="TNC15708.1"/>
    </source>
</evidence>
<keyword evidence="1" id="KW-0732">Signal</keyword>
<dbReference type="InterPro" id="IPR031485">
    <property type="entry name" value="CBP_BcsS"/>
</dbReference>
<dbReference type="OrthoDB" id="8479338at2"/>
<dbReference type="EMBL" id="VDDA01000001">
    <property type="protein sequence ID" value="TNC15708.1"/>
    <property type="molecule type" value="Genomic_DNA"/>
</dbReference>
<keyword evidence="3" id="KW-1185">Reference proteome</keyword>
<gene>
    <name evidence="2" type="primary">bcsS</name>
    <name evidence="2" type="ORF">FF100_00040</name>
</gene>